<sequence length="184" mass="20103">MAGSIRGITIEINGDTTGLNNALKDVNSSVRSTQSELKTLNRDLKFNPDSFTLASQKADVLTKTVDSLKNKLGTLRDAQSQVDRQFKDGKIGADQYRAFQREVVETNSKLRNYQEQLKSVQSTTSGLNGAVNRIKDSFSQLKNASSGGNELSSSFKGSGQVQMKRVSLLEIWGTLLKGLLSGRL</sequence>
<name>A0ABR4XQC8_9LACO</name>
<protein>
    <submittedName>
        <fullName evidence="2">Uncharacterized protein</fullName>
    </submittedName>
</protein>
<organism evidence="2 3">
    <name type="scientific">Oenococcus alcoholitolerans</name>
    <dbReference type="NCBI Taxonomy" id="931074"/>
    <lineage>
        <taxon>Bacteria</taxon>
        <taxon>Bacillati</taxon>
        <taxon>Bacillota</taxon>
        <taxon>Bacilli</taxon>
        <taxon>Lactobacillales</taxon>
        <taxon>Lactobacillaceae</taxon>
        <taxon>Oenococcus</taxon>
    </lineage>
</organism>
<gene>
    <name evidence="2" type="ORF">Q757_06585</name>
</gene>
<proteinExistence type="predicted"/>
<dbReference type="Gene3D" id="1.10.287.1490">
    <property type="match status" value="1"/>
</dbReference>
<evidence type="ECO:0000256" key="1">
    <source>
        <dbReference type="SAM" id="Coils"/>
    </source>
</evidence>
<dbReference type="EMBL" id="AXCV01000312">
    <property type="protein sequence ID" value="KGO31544.1"/>
    <property type="molecule type" value="Genomic_DNA"/>
</dbReference>
<dbReference type="Proteomes" id="UP000030023">
    <property type="component" value="Unassembled WGS sequence"/>
</dbReference>
<keyword evidence="3" id="KW-1185">Reference proteome</keyword>
<evidence type="ECO:0000313" key="3">
    <source>
        <dbReference type="Proteomes" id="UP000030023"/>
    </source>
</evidence>
<comment type="caution">
    <text evidence="2">The sequence shown here is derived from an EMBL/GenBank/DDBJ whole genome shotgun (WGS) entry which is preliminary data.</text>
</comment>
<keyword evidence="1" id="KW-0175">Coiled coil</keyword>
<evidence type="ECO:0000313" key="2">
    <source>
        <dbReference type="EMBL" id="KGO31544.1"/>
    </source>
</evidence>
<feature type="coiled-coil region" evidence="1">
    <location>
        <begin position="96"/>
        <end position="123"/>
    </location>
</feature>
<dbReference type="SUPFAM" id="SSF57997">
    <property type="entry name" value="Tropomyosin"/>
    <property type="match status" value="1"/>
</dbReference>
<reference evidence="2 3" key="1">
    <citation type="journal article" date="2014" name="Antonie Van Leeuwenhoek">
        <title>Oenococcus alcoholitolerans sp. nov., a lactic acid bacteria isolated from cachaca and ethanol fermentation processes.</title>
        <authorList>
            <person name="Badotti F."/>
            <person name="Moreira A.P."/>
            <person name="Tonon L.A."/>
            <person name="de Lucena B.T."/>
            <person name="Gomes Fde C."/>
            <person name="Kruger R."/>
            <person name="Thompson C.C."/>
            <person name="de Morais M.A.Jr."/>
            <person name="Rosa C.A."/>
            <person name="Thompson F.L."/>
        </authorList>
    </citation>
    <scope>NUCLEOTIDE SEQUENCE [LARGE SCALE GENOMIC DNA]</scope>
    <source>
        <strain evidence="2 3">UFRJ-M7.2.18</strain>
    </source>
</reference>
<accession>A0ABR4XQC8</accession>